<dbReference type="EMBL" id="FQTY01000001">
    <property type="protein sequence ID" value="SHE27323.1"/>
    <property type="molecule type" value="Genomic_DNA"/>
</dbReference>
<proteinExistence type="predicted"/>
<dbReference type="RefSeq" id="WP_072971411.1">
    <property type="nucleotide sequence ID" value="NZ_FQTY01000001.1"/>
</dbReference>
<gene>
    <name evidence="1" type="ORF">SAMN02745784_00033</name>
</gene>
<dbReference type="STRING" id="1123404.SAMN02745784_00033"/>
<reference evidence="2" key="1">
    <citation type="submission" date="2016-11" db="EMBL/GenBank/DDBJ databases">
        <authorList>
            <person name="Varghese N."/>
            <person name="Submissions S."/>
        </authorList>
    </citation>
    <scope>NUCLEOTIDE SEQUENCE [LARGE SCALE GENOMIC DNA]</scope>
    <source>
        <strain evidence="2">DSM 18095</strain>
    </source>
</reference>
<keyword evidence="2" id="KW-1185">Reference proteome</keyword>
<dbReference type="GeneID" id="90994726"/>
<evidence type="ECO:0000313" key="2">
    <source>
        <dbReference type="Proteomes" id="UP000184114"/>
    </source>
</evidence>
<evidence type="ECO:0000313" key="1">
    <source>
        <dbReference type="EMBL" id="SHE27323.1"/>
    </source>
</evidence>
<name>A0A1M4S542_9FIRM</name>
<organism evidence="1 2">
    <name type="scientific">Tissierella praeacuta DSM 18095</name>
    <dbReference type="NCBI Taxonomy" id="1123404"/>
    <lineage>
        <taxon>Bacteria</taxon>
        <taxon>Bacillati</taxon>
        <taxon>Bacillota</taxon>
        <taxon>Tissierellia</taxon>
        <taxon>Tissierellales</taxon>
        <taxon>Tissierellaceae</taxon>
        <taxon>Tissierella</taxon>
    </lineage>
</organism>
<sequence length="105" mass="13053">MYYDYPELYYRIYPKVISAVNEHLDENYSMENITKEQMEKMVDDIYIKMVHECPEIHEDPYERRYRGRVRGEQRVFYGRSRIIRDLITILLISEIFRRNQSFYPL</sequence>
<dbReference type="Proteomes" id="UP000184114">
    <property type="component" value="Unassembled WGS sequence"/>
</dbReference>
<dbReference type="AlphaFoldDB" id="A0A1M4S542"/>
<accession>A0A1M4S542</accession>
<protein>
    <submittedName>
        <fullName evidence="1">Uncharacterized protein</fullName>
    </submittedName>
</protein>